<evidence type="ECO:0000256" key="1">
    <source>
        <dbReference type="SAM" id="MobiDB-lite"/>
    </source>
</evidence>
<reference evidence="3 4" key="2">
    <citation type="journal article" date="2016" name="Genome Announc.">
        <title>Complete Genome Sequence of Sphingopyxis macrogoltabida Strain 203N (NBRC 111659), a Polyethylene Glycol Degrader.</title>
        <authorList>
            <person name="Ohtsubo Y."/>
            <person name="Nonoyama S."/>
            <person name="Nagata Y."/>
            <person name="Numata M."/>
            <person name="Tsuchikane K."/>
            <person name="Hosoyama A."/>
            <person name="Yamazoe A."/>
            <person name="Tsuda M."/>
            <person name="Fujita N."/>
            <person name="Kawai F."/>
        </authorList>
    </citation>
    <scope>NUCLEOTIDE SEQUENCE [LARGE SCALE GENOMIC DNA]</scope>
    <source>
        <strain evidence="3 4">203N</strain>
    </source>
</reference>
<dbReference type="KEGG" id="smaz:LH19_17495"/>
<keyword evidence="2" id="KW-1133">Transmembrane helix</keyword>
<organism evidence="3 4">
    <name type="scientific">Sphingopyxis macrogoltabida</name>
    <name type="common">Sphingomonas macrogoltabidus</name>
    <dbReference type="NCBI Taxonomy" id="33050"/>
    <lineage>
        <taxon>Bacteria</taxon>
        <taxon>Pseudomonadati</taxon>
        <taxon>Pseudomonadota</taxon>
        <taxon>Alphaproteobacteria</taxon>
        <taxon>Sphingomonadales</taxon>
        <taxon>Sphingomonadaceae</taxon>
        <taxon>Sphingopyxis</taxon>
    </lineage>
</organism>
<name>A0AAC9AVZ7_SPHMC</name>
<evidence type="ECO:0008006" key="5">
    <source>
        <dbReference type="Google" id="ProtNLM"/>
    </source>
</evidence>
<keyword evidence="2" id="KW-0812">Transmembrane</keyword>
<keyword evidence="2" id="KW-0472">Membrane</keyword>
<evidence type="ECO:0000313" key="3">
    <source>
        <dbReference type="EMBL" id="AMU90929.1"/>
    </source>
</evidence>
<proteinExistence type="predicted"/>
<protein>
    <recommendedName>
        <fullName evidence="5">Energy transducer TonB</fullName>
    </recommendedName>
</protein>
<keyword evidence="4" id="KW-1185">Reference proteome</keyword>
<feature type="compositionally biased region" description="Pro residues" evidence="1">
    <location>
        <begin position="83"/>
        <end position="102"/>
    </location>
</feature>
<feature type="transmembrane region" description="Helical" evidence="2">
    <location>
        <begin position="15"/>
        <end position="35"/>
    </location>
</feature>
<evidence type="ECO:0000256" key="2">
    <source>
        <dbReference type="SAM" id="Phobius"/>
    </source>
</evidence>
<sequence>MAVTRAERGNQRSGILVAVVAHVLIIGLLSVQWTAGERRFDNPPMEVDLIAETAATSSAPVISETPPAARLGEENAVDIAAPEPMPAPPEPEPVVRPTPAPAPKQVSRPTPAPPKKTPPAAKKAPPKAAPKSAPSKSATARPTGRLDGITDGLGREQTKSPSKGAPAAKTAAEVRRSAQLAVDREIRPYWQRNAPLGYEVELLRLTLEIRLRADGTVIDVKQVGELGGTTESNAPQQKRFVEQARKSVVQAAPFEISAEGYDGVIVIRQPFAAVRR</sequence>
<evidence type="ECO:0000313" key="4">
    <source>
        <dbReference type="Proteomes" id="UP000076088"/>
    </source>
</evidence>
<dbReference type="AlphaFoldDB" id="A0AAC9AVZ7"/>
<feature type="compositionally biased region" description="Low complexity" evidence="1">
    <location>
        <begin position="129"/>
        <end position="143"/>
    </location>
</feature>
<feature type="region of interest" description="Disordered" evidence="1">
    <location>
        <begin position="80"/>
        <end position="172"/>
    </location>
</feature>
<dbReference type="Proteomes" id="UP000076088">
    <property type="component" value="Chromosome"/>
</dbReference>
<gene>
    <name evidence="3" type="ORF">ATM17_18065</name>
</gene>
<reference evidence="4" key="1">
    <citation type="submission" date="2015-11" db="EMBL/GenBank/DDBJ databases">
        <title>Complete genome sequence of a polyethylene-glycol degrader Sphingopyxis macrogoltabida 203N (NBRC 111659).</title>
        <authorList>
            <person name="Yoshiyuki O."/>
            <person name="Shouta N."/>
            <person name="Nagata Y."/>
            <person name="Numata M."/>
            <person name="Tsuchikane K."/>
            <person name="Hosoyama A."/>
            <person name="Yamazoe A."/>
            <person name="Tsuda M."/>
            <person name="Fujita N."/>
            <person name="Kawai F."/>
        </authorList>
    </citation>
    <scope>NUCLEOTIDE SEQUENCE [LARGE SCALE GENOMIC DNA]</scope>
    <source>
        <strain evidence="4">203N</strain>
    </source>
</reference>
<dbReference type="Gene3D" id="3.30.1150.10">
    <property type="match status" value="1"/>
</dbReference>
<dbReference type="EMBL" id="CP013344">
    <property type="protein sequence ID" value="AMU90929.1"/>
    <property type="molecule type" value="Genomic_DNA"/>
</dbReference>
<accession>A0AAC9AVZ7</accession>